<comment type="caution">
    <text evidence="1">The sequence shown here is derived from an EMBL/GenBank/DDBJ whole genome shotgun (WGS) entry which is preliminary data.</text>
</comment>
<gene>
    <name evidence="1" type="ORF">TRAPUB_7620</name>
</gene>
<proteinExistence type="predicted"/>
<dbReference type="Proteomes" id="UP000184267">
    <property type="component" value="Unassembled WGS sequence"/>
</dbReference>
<protein>
    <submittedName>
        <fullName evidence="1">Uncharacterized protein</fullName>
    </submittedName>
</protein>
<accession>A0A1M2V2U6</accession>
<keyword evidence="2" id="KW-1185">Reference proteome</keyword>
<name>A0A1M2V2U6_TRAPU</name>
<organism evidence="1 2">
    <name type="scientific">Trametes pubescens</name>
    <name type="common">White-rot fungus</name>
    <dbReference type="NCBI Taxonomy" id="154538"/>
    <lineage>
        <taxon>Eukaryota</taxon>
        <taxon>Fungi</taxon>
        <taxon>Dikarya</taxon>
        <taxon>Basidiomycota</taxon>
        <taxon>Agaricomycotina</taxon>
        <taxon>Agaricomycetes</taxon>
        <taxon>Polyporales</taxon>
        <taxon>Polyporaceae</taxon>
        <taxon>Trametes</taxon>
    </lineage>
</organism>
<dbReference type="EMBL" id="MNAD01001712">
    <property type="protein sequence ID" value="OJT01921.1"/>
    <property type="molecule type" value="Genomic_DNA"/>
</dbReference>
<evidence type="ECO:0000313" key="2">
    <source>
        <dbReference type="Proteomes" id="UP000184267"/>
    </source>
</evidence>
<reference evidence="1 2" key="1">
    <citation type="submission" date="2016-10" db="EMBL/GenBank/DDBJ databases">
        <title>Genome sequence of the basidiomycete white-rot fungus Trametes pubescens.</title>
        <authorList>
            <person name="Makela M.R."/>
            <person name="Granchi Z."/>
            <person name="Peng M."/>
            <person name="De Vries R.P."/>
            <person name="Grigoriev I."/>
            <person name="Riley R."/>
            <person name="Hilden K."/>
        </authorList>
    </citation>
    <scope>NUCLEOTIDE SEQUENCE [LARGE SCALE GENOMIC DNA]</scope>
    <source>
        <strain evidence="1 2">FBCC735</strain>
    </source>
</reference>
<dbReference type="AlphaFoldDB" id="A0A1M2V2U6"/>
<evidence type="ECO:0000313" key="1">
    <source>
        <dbReference type="EMBL" id="OJT01921.1"/>
    </source>
</evidence>
<sequence length="179" mass="20471">MLLHQEFFTRHILHELMEAEYYLKRETQEIEVTATDALATASQYLINARTNLDGIFANVQNRHLLQCLFHEQVPELGPPPTVPTGHGPLHCRCWSPSPDTSEFFDAVTSDNFCLHCVVIGHNYDTCPVRQCMHCQEVGPDHREEDCPYRNGPPQCSRSRPESLIDQYELLYPDEGDGES</sequence>